<name>A0A8S0VSE3_CYCAE</name>
<evidence type="ECO:0000313" key="4">
    <source>
        <dbReference type="Proteomes" id="UP000467700"/>
    </source>
</evidence>
<feature type="region of interest" description="Disordered" evidence="1">
    <location>
        <begin position="1"/>
        <end position="30"/>
    </location>
</feature>
<sequence>MKRKLGHDIDDGILNEGGSDERRAPAAIQRAEPSPDCFKRLEESNSITRLNQGHFENLRTDTRLPPKILGAIFKLLQEENATQPFRSPFEQTKNLRNANAWIVVCHVCQYWRSVARNNKILWRRIPLMDRLSNPAGLAKTFFDLSDPLLVEFEHEVGWFEHDAAFMFQSEVKERFYMGTFYDTLMQHPDRISALYLRGD</sequence>
<evidence type="ECO:0000259" key="2">
    <source>
        <dbReference type="Pfam" id="PF12937"/>
    </source>
</evidence>
<dbReference type="EMBL" id="CACVBS010000056">
    <property type="protein sequence ID" value="CAA7266719.1"/>
    <property type="molecule type" value="Genomic_DNA"/>
</dbReference>
<dbReference type="OrthoDB" id="3365698at2759"/>
<dbReference type="AlphaFoldDB" id="A0A8S0VSE3"/>
<accession>A0A8S0VSE3</accession>
<gene>
    <name evidence="3" type="ORF">AAE3_LOCUS8970</name>
</gene>
<dbReference type="InterPro" id="IPR001810">
    <property type="entry name" value="F-box_dom"/>
</dbReference>
<proteinExistence type="predicted"/>
<dbReference type="Pfam" id="PF12937">
    <property type="entry name" value="F-box-like"/>
    <property type="match status" value="1"/>
</dbReference>
<organism evidence="3 4">
    <name type="scientific">Cyclocybe aegerita</name>
    <name type="common">Black poplar mushroom</name>
    <name type="synonym">Agrocybe aegerita</name>
    <dbReference type="NCBI Taxonomy" id="1973307"/>
    <lineage>
        <taxon>Eukaryota</taxon>
        <taxon>Fungi</taxon>
        <taxon>Dikarya</taxon>
        <taxon>Basidiomycota</taxon>
        <taxon>Agaricomycotina</taxon>
        <taxon>Agaricomycetes</taxon>
        <taxon>Agaricomycetidae</taxon>
        <taxon>Agaricales</taxon>
        <taxon>Agaricineae</taxon>
        <taxon>Bolbitiaceae</taxon>
        <taxon>Cyclocybe</taxon>
    </lineage>
</organism>
<reference evidence="3 4" key="1">
    <citation type="submission" date="2020-01" db="EMBL/GenBank/DDBJ databases">
        <authorList>
            <person name="Gupta K D."/>
        </authorList>
    </citation>
    <scope>NUCLEOTIDE SEQUENCE [LARGE SCALE GENOMIC DNA]</scope>
</reference>
<evidence type="ECO:0000256" key="1">
    <source>
        <dbReference type="SAM" id="MobiDB-lite"/>
    </source>
</evidence>
<comment type="caution">
    <text evidence="3">The sequence shown here is derived from an EMBL/GenBank/DDBJ whole genome shotgun (WGS) entry which is preliminary data.</text>
</comment>
<protein>
    <recommendedName>
        <fullName evidence="2">F-box domain-containing protein</fullName>
    </recommendedName>
</protein>
<keyword evidence="4" id="KW-1185">Reference proteome</keyword>
<dbReference type="Proteomes" id="UP000467700">
    <property type="component" value="Unassembled WGS sequence"/>
</dbReference>
<evidence type="ECO:0000313" key="3">
    <source>
        <dbReference type="EMBL" id="CAA7266719.1"/>
    </source>
</evidence>
<feature type="compositionally biased region" description="Basic and acidic residues" evidence="1">
    <location>
        <begin position="1"/>
        <end position="10"/>
    </location>
</feature>
<feature type="domain" description="F-box" evidence="2">
    <location>
        <begin position="63"/>
        <end position="125"/>
    </location>
</feature>
<dbReference type="Gene3D" id="1.20.1280.50">
    <property type="match status" value="1"/>
</dbReference>